<keyword evidence="7" id="KW-0645">Protease</keyword>
<dbReference type="GO" id="GO:0004252">
    <property type="term" value="F:serine-type endopeptidase activity"/>
    <property type="evidence" value="ECO:0007669"/>
    <property type="project" value="InterPro"/>
</dbReference>
<dbReference type="PROSITE" id="PS00761">
    <property type="entry name" value="SPASE_I_3"/>
    <property type="match status" value="1"/>
</dbReference>
<feature type="active site" evidence="6">
    <location>
        <position position="38"/>
    </location>
</feature>
<dbReference type="GO" id="GO:0005886">
    <property type="term" value="C:plasma membrane"/>
    <property type="evidence" value="ECO:0007669"/>
    <property type="project" value="UniProtKB-SubCell"/>
</dbReference>
<keyword evidence="5 7" id="KW-0378">Hydrolase</keyword>
<dbReference type="PANTHER" id="PTHR43390">
    <property type="entry name" value="SIGNAL PEPTIDASE I"/>
    <property type="match status" value="1"/>
</dbReference>
<evidence type="ECO:0000313" key="10">
    <source>
        <dbReference type="Proteomes" id="UP000051010"/>
    </source>
</evidence>
<comment type="catalytic activity">
    <reaction evidence="1 7">
        <text>Cleavage of hydrophobic, N-terminal signal or leader sequences from secreted and periplasmic proteins.</text>
        <dbReference type="EC" id="3.4.21.89"/>
    </reaction>
</comment>
<dbReference type="Proteomes" id="UP000051010">
    <property type="component" value="Unassembled WGS sequence"/>
</dbReference>
<proteinExistence type="inferred from homology"/>
<dbReference type="PRINTS" id="PR00727">
    <property type="entry name" value="LEADERPTASE"/>
</dbReference>
<dbReference type="EC" id="3.4.21.89" evidence="4 7"/>
<dbReference type="RefSeq" id="WP_054736166.1">
    <property type="nucleotide sequence ID" value="NZ_AZFZ01000069.1"/>
</dbReference>
<evidence type="ECO:0000256" key="3">
    <source>
        <dbReference type="ARBA" id="ARBA00009370"/>
    </source>
</evidence>
<dbReference type="GO" id="GO:0009003">
    <property type="term" value="F:signal peptidase activity"/>
    <property type="evidence" value="ECO:0007669"/>
    <property type="project" value="UniProtKB-EC"/>
</dbReference>
<keyword evidence="7" id="KW-0812">Transmembrane</keyword>
<name>A0A0R1YEJ4_9LACO</name>
<gene>
    <name evidence="9" type="ORF">FD47_GL002572</name>
</gene>
<feature type="domain" description="Peptidase S26" evidence="8">
    <location>
        <begin position="10"/>
        <end position="176"/>
    </location>
</feature>
<organism evidence="9 10">
    <name type="scientific">Lentilactobacillus parafarraginis DSM 18390 = JCM 14109</name>
    <dbReference type="NCBI Taxonomy" id="1423786"/>
    <lineage>
        <taxon>Bacteria</taxon>
        <taxon>Bacillati</taxon>
        <taxon>Bacillota</taxon>
        <taxon>Bacilli</taxon>
        <taxon>Lactobacillales</taxon>
        <taxon>Lactobacillaceae</taxon>
        <taxon>Lentilactobacillus</taxon>
    </lineage>
</organism>
<evidence type="ECO:0000256" key="2">
    <source>
        <dbReference type="ARBA" id="ARBA00004401"/>
    </source>
</evidence>
<dbReference type="Pfam" id="PF10502">
    <property type="entry name" value="Peptidase_S26"/>
    <property type="match status" value="1"/>
</dbReference>
<keyword evidence="7" id="KW-1133">Transmembrane helix</keyword>
<dbReference type="InterPro" id="IPR019758">
    <property type="entry name" value="Pept_S26A_signal_pept_1_CS"/>
</dbReference>
<dbReference type="GO" id="GO:0006465">
    <property type="term" value="P:signal peptide processing"/>
    <property type="evidence" value="ECO:0007669"/>
    <property type="project" value="InterPro"/>
</dbReference>
<feature type="transmembrane region" description="Helical" evidence="7">
    <location>
        <begin position="7"/>
        <end position="28"/>
    </location>
</feature>
<dbReference type="Gene3D" id="2.10.109.10">
    <property type="entry name" value="Umud Fragment, subunit A"/>
    <property type="match status" value="1"/>
</dbReference>
<protein>
    <recommendedName>
        <fullName evidence="4 7">Signal peptidase I</fullName>
        <ecNumber evidence="4 7">3.4.21.89</ecNumber>
    </recommendedName>
</protein>
<dbReference type="InterPro" id="IPR036286">
    <property type="entry name" value="LexA/Signal_pep-like_sf"/>
</dbReference>
<evidence type="ECO:0000256" key="1">
    <source>
        <dbReference type="ARBA" id="ARBA00000677"/>
    </source>
</evidence>
<reference evidence="9 10" key="1">
    <citation type="journal article" date="2015" name="Genome Announc.">
        <title>Expanding the biotechnology potential of lactobacilli through comparative genomics of 213 strains and associated genera.</title>
        <authorList>
            <person name="Sun Z."/>
            <person name="Harris H.M."/>
            <person name="McCann A."/>
            <person name="Guo C."/>
            <person name="Argimon S."/>
            <person name="Zhang W."/>
            <person name="Yang X."/>
            <person name="Jeffery I.B."/>
            <person name="Cooney J.C."/>
            <person name="Kagawa T.F."/>
            <person name="Liu W."/>
            <person name="Song Y."/>
            <person name="Salvetti E."/>
            <person name="Wrobel A."/>
            <person name="Rasinkangas P."/>
            <person name="Parkhill J."/>
            <person name="Rea M.C."/>
            <person name="O'Sullivan O."/>
            <person name="Ritari J."/>
            <person name="Douillard F.P."/>
            <person name="Paul Ross R."/>
            <person name="Yang R."/>
            <person name="Briner A.E."/>
            <person name="Felis G.E."/>
            <person name="de Vos W.M."/>
            <person name="Barrangou R."/>
            <person name="Klaenhammer T.R."/>
            <person name="Caufield P.W."/>
            <person name="Cui Y."/>
            <person name="Zhang H."/>
            <person name="O'Toole P.W."/>
        </authorList>
    </citation>
    <scope>NUCLEOTIDE SEQUENCE [LARGE SCALE GENOMIC DNA]</scope>
    <source>
        <strain evidence="9 10">DSM 18390</strain>
    </source>
</reference>
<dbReference type="PATRIC" id="fig|1423786.4.peg.2694"/>
<evidence type="ECO:0000259" key="8">
    <source>
        <dbReference type="Pfam" id="PF10502"/>
    </source>
</evidence>
<dbReference type="EMBL" id="AZFZ01000069">
    <property type="protein sequence ID" value="KRM40894.1"/>
    <property type="molecule type" value="Genomic_DNA"/>
</dbReference>
<comment type="subcellular location">
    <subcellularLocation>
        <location evidence="2">Cell membrane</location>
        <topology evidence="2">Single-pass type II membrane protein</topology>
    </subcellularLocation>
    <subcellularLocation>
        <location evidence="7">Membrane</location>
        <topology evidence="7">Single-pass type II membrane protein</topology>
    </subcellularLocation>
</comment>
<dbReference type="InterPro" id="IPR019533">
    <property type="entry name" value="Peptidase_S26"/>
</dbReference>
<comment type="similarity">
    <text evidence="3 7">Belongs to the peptidase S26 family.</text>
</comment>
<accession>A0A0R1YEJ4</accession>
<feature type="active site" evidence="6">
    <location>
        <position position="82"/>
    </location>
</feature>
<evidence type="ECO:0000256" key="5">
    <source>
        <dbReference type="ARBA" id="ARBA00022801"/>
    </source>
</evidence>
<dbReference type="AlphaFoldDB" id="A0A0R1YEJ4"/>
<dbReference type="InterPro" id="IPR000223">
    <property type="entry name" value="Pept_S26A_signal_pept_1"/>
</dbReference>
<evidence type="ECO:0000256" key="4">
    <source>
        <dbReference type="ARBA" id="ARBA00013208"/>
    </source>
</evidence>
<keyword evidence="7" id="KW-0472">Membrane</keyword>
<dbReference type="PANTHER" id="PTHR43390:SF1">
    <property type="entry name" value="CHLOROPLAST PROCESSING PEPTIDASE"/>
    <property type="match status" value="1"/>
</dbReference>
<evidence type="ECO:0000256" key="7">
    <source>
        <dbReference type="RuleBase" id="RU362042"/>
    </source>
</evidence>
<sequence>MKRLKTVLSYLLPVIIGLLVGIGVRQYFASASLIKGPSMKPNLHTSEVVGVFKTLPIHRNSVIIFDANGEDPQVKKTDYYVKRVIGLPGDTVSSYNGTIYVNNHPLNQDYISQRQRSTGTGNWNLQSLSSQWVRDRNSTKVPSGKYFVLGDHRSVSNDSRYWGFVDQSKVQGVVKTPPFNKNARQVNSASAELVK</sequence>
<dbReference type="NCBIfam" id="TIGR02227">
    <property type="entry name" value="sigpep_I_bact"/>
    <property type="match status" value="1"/>
</dbReference>
<comment type="caution">
    <text evidence="9">The sequence shown here is derived from an EMBL/GenBank/DDBJ whole genome shotgun (WGS) entry which is preliminary data.</text>
</comment>
<dbReference type="SUPFAM" id="SSF51306">
    <property type="entry name" value="LexA/Signal peptidase"/>
    <property type="match status" value="1"/>
</dbReference>
<dbReference type="CDD" id="cd06530">
    <property type="entry name" value="S26_SPase_I"/>
    <property type="match status" value="1"/>
</dbReference>
<evidence type="ECO:0000256" key="6">
    <source>
        <dbReference type="PIRSR" id="PIRSR600223-1"/>
    </source>
</evidence>
<evidence type="ECO:0000313" key="9">
    <source>
        <dbReference type="EMBL" id="KRM40894.1"/>
    </source>
</evidence>